<keyword evidence="5" id="KW-0325">Glycoprotein</keyword>
<evidence type="ECO:0000313" key="6">
    <source>
        <dbReference type="EMBL" id="KAJ2848939.1"/>
    </source>
</evidence>
<reference evidence="6" key="1">
    <citation type="submission" date="2022-07" db="EMBL/GenBank/DDBJ databases">
        <title>Phylogenomic reconstructions and comparative analyses of Kickxellomycotina fungi.</title>
        <authorList>
            <person name="Reynolds N.K."/>
            <person name="Stajich J.E."/>
            <person name="Barry K."/>
            <person name="Grigoriev I.V."/>
            <person name="Crous P."/>
            <person name="Smith M.E."/>
        </authorList>
    </citation>
    <scope>NUCLEOTIDE SEQUENCE</scope>
    <source>
        <strain evidence="6">NRRL 1566</strain>
    </source>
</reference>
<name>A0A9W8IAZ9_9FUNG</name>
<keyword evidence="2" id="KW-0645">Protease</keyword>
<evidence type="ECO:0008006" key="8">
    <source>
        <dbReference type="Google" id="ProtNLM"/>
    </source>
</evidence>
<dbReference type="OrthoDB" id="1735038at2759"/>
<sequence length="455" mass="50139">MGTPIYPRGTDVPASSTQYWFTQPIDHFGGNNGTWQQQYLVNATFYKPGGPIFISTPGETPLSTRYVDGTYPSQLAQQMSALVVSVEHRFFGRSNPMPDLSGESLQFMTIENVLEDFAQFLAMARSNPDNVFPIPVFKNAKVIFFGGSYSGNVAAWMRAKYPNLVEGAWSSSAILYARLQNYQFDQGYGRHLQALGCAEQFSQAIEAVDSILMSNDITSLQQKLGIPALSAQDTGGLLAGLGILYSLSPIYKGQDLVDSNVCSHFANSTVKPIDAYAQVIKSAIAQMGISSEGLVQMGDTSYGLDNYALGQVDRTWYYMCCTWFGNWQVAPPADLGLSRYRSQLVDLSYFQPNCQRKFGSTVTTPVDVDAYNAKWFDILKGASNIYYTSGSLDIWQDTTVLASTGNLLSSTSMFKINGASHVQDLKLAQDNDLDTVKQARAIGNMFISRWLKQTC</sequence>
<dbReference type="InterPro" id="IPR029058">
    <property type="entry name" value="AB_hydrolase_fold"/>
</dbReference>
<comment type="similarity">
    <text evidence="1">Belongs to the peptidase S28 family.</text>
</comment>
<organism evidence="6 7">
    <name type="scientific">Coemansia brasiliensis</name>
    <dbReference type="NCBI Taxonomy" id="2650707"/>
    <lineage>
        <taxon>Eukaryota</taxon>
        <taxon>Fungi</taxon>
        <taxon>Fungi incertae sedis</taxon>
        <taxon>Zoopagomycota</taxon>
        <taxon>Kickxellomycotina</taxon>
        <taxon>Kickxellomycetes</taxon>
        <taxon>Kickxellales</taxon>
        <taxon>Kickxellaceae</taxon>
        <taxon>Coemansia</taxon>
    </lineage>
</organism>
<dbReference type="GO" id="GO:0070008">
    <property type="term" value="F:serine-type exopeptidase activity"/>
    <property type="evidence" value="ECO:0007669"/>
    <property type="project" value="InterPro"/>
</dbReference>
<dbReference type="Gene3D" id="3.40.50.1820">
    <property type="entry name" value="alpha/beta hydrolase"/>
    <property type="match status" value="1"/>
</dbReference>
<dbReference type="EMBL" id="JANBUW010000118">
    <property type="protein sequence ID" value="KAJ2848939.1"/>
    <property type="molecule type" value="Genomic_DNA"/>
</dbReference>
<gene>
    <name evidence="6" type="ORF">IWW36_002978</name>
</gene>
<dbReference type="Gene3D" id="1.20.120.980">
    <property type="entry name" value="Serine carboxypeptidase S28, SKS domain"/>
    <property type="match status" value="1"/>
</dbReference>
<evidence type="ECO:0000256" key="5">
    <source>
        <dbReference type="ARBA" id="ARBA00023180"/>
    </source>
</evidence>
<proteinExistence type="inferred from homology"/>
<dbReference type="PANTHER" id="PTHR11010:SF38">
    <property type="entry name" value="LYSOSOMAL PRO-X CARBOXYPEPTIDASE"/>
    <property type="match status" value="1"/>
</dbReference>
<dbReference type="Pfam" id="PF05577">
    <property type="entry name" value="Peptidase_S28"/>
    <property type="match status" value="1"/>
</dbReference>
<dbReference type="Proteomes" id="UP001139887">
    <property type="component" value="Unassembled WGS sequence"/>
</dbReference>
<evidence type="ECO:0000313" key="7">
    <source>
        <dbReference type="Proteomes" id="UP001139887"/>
    </source>
</evidence>
<protein>
    <recommendedName>
        <fullName evidence="8">Serine carboxypeptidase S28-domain-containing protein</fullName>
    </recommendedName>
</protein>
<keyword evidence="4" id="KW-0378">Hydrolase</keyword>
<evidence type="ECO:0000256" key="1">
    <source>
        <dbReference type="ARBA" id="ARBA00011079"/>
    </source>
</evidence>
<dbReference type="InterPro" id="IPR042269">
    <property type="entry name" value="Ser_carbopepase_S28_SKS"/>
</dbReference>
<dbReference type="SUPFAM" id="SSF53474">
    <property type="entry name" value="alpha/beta-Hydrolases"/>
    <property type="match status" value="1"/>
</dbReference>
<dbReference type="PANTHER" id="PTHR11010">
    <property type="entry name" value="PROTEASE S28 PRO-X CARBOXYPEPTIDASE-RELATED"/>
    <property type="match status" value="1"/>
</dbReference>
<keyword evidence="3" id="KW-0732">Signal</keyword>
<evidence type="ECO:0000256" key="2">
    <source>
        <dbReference type="ARBA" id="ARBA00022670"/>
    </source>
</evidence>
<comment type="caution">
    <text evidence="6">The sequence shown here is derived from an EMBL/GenBank/DDBJ whole genome shotgun (WGS) entry which is preliminary data.</text>
</comment>
<accession>A0A9W8IAZ9</accession>
<dbReference type="InterPro" id="IPR008758">
    <property type="entry name" value="Peptidase_S28"/>
</dbReference>
<keyword evidence="7" id="KW-1185">Reference proteome</keyword>
<evidence type="ECO:0000256" key="3">
    <source>
        <dbReference type="ARBA" id="ARBA00022729"/>
    </source>
</evidence>
<dbReference type="GO" id="GO:0006508">
    <property type="term" value="P:proteolysis"/>
    <property type="evidence" value="ECO:0007669"/>
    <property type="project" value="UniProtKB-KW"/>
</dbReference>
<evidence type="ECO:0000256" key="4">
    <source>
        <dbReference type="ARBA" id="ARBA00022801"/>
    </source>
</evidence>
<dbReference type="AlphaFoldDB" id="A0A9W8IAZ9"/>
<dbReference type="GO" id="GO:0008239">
    <property type="term" value="F:dipeptidyl-peptidase activity"/>
    <property type="evidence" value="ECO:0007669"/>
    <property type="project" value="TreeGrafter"/>
</dbReference>